<dbReference type="Gene3D" id="3.30.70.240">
    <property type="match status" value="1"/>
</dbReference>
<dbReference type="PATRIC" id="fig|1122219.3.peg.2583"/>
<dbReference type="SUPFAM" id="SSF54211">
    <property type="entry name" value="Ribosomal protein S5 domain 2-like"/>
    <property type="match status" value="1"/>
</dbReference>
<dbReference type="NCBIfam" id="TIGR00257">
    <property type="entry name" value="IMPACT_YIGZ"/>
    <property type="match status" value="1"/>
</dbReference>
<name>A0A0J6WQE0_9FIRM</name>
<comment type="similarity">
    <text evidence="1">Belongs to the IMPACT family.</text>
</comment>
<dbReference type="AlphaFoldDB" id="A0A0J6WQE0"/>
<dbReference type="InterPro" id="IPR023582">
    <property type="entry name" value="Impact"/>
</dbReference>
<keyword evidence="4" id="KW-1185">Reference proteome</keyword>
<dbReference type="PROSITE" id="PS00910">
    <property type="entry name" value="UPF0029"/>
    <property type="match status" value="1"/>
</dbReference>
<dbReference type="STRING" id="39029.BSR42_00045"/>
<comment type="caution">
    <text evidence="3">The sequence shown here is derived from an EMBL/GenBank/DDBJ whole genome shotgun (WGS) entry which is preliminary data.</text>
</comment>
<dbReference type="InterPro" id="IPR001498">
    <property type="entry name" value="Impact_N"/>
</dbReference>
<evidence type="ECO:0000313" key="4">
    <source>
        <dbReference type="Proteomes" id="UP000036503"/>
    </source>
</evidence>
<dbReference type="InterPro" id="IPR035647">
    <property type="entry name" value="EFG_III/V"/>
</dbReference>
<dbReference type="FunCoup" id="A0A0J6WQE0">
    <property type="interactions" value="40"/>
</dbReference>
<dbReference type="InterPro" id="IPR020569">
    <property type="entry name" value="UPF0029_Impact_CS"/>
</dbReference>
<dbReference type="GO" id="GO:0005737">
    <property type="term" value="C:cytoplasm"/>
    <property type="evidence" value="ECO:0007669"/>
    <property type="project" value="TreeGrafter"/>
</dbReference>
<dbReference type="Gene3D" id="3.30.230.30">
    <property type="entry name" value="Impact, N-terminal domain"/>
    <property type="match status" value="1"/>
</dbReference>
<evidence type="ECO:0000259" key="2">
    <source>
        <dbReference type="Pfam" id="PF01205"/>
    </source>
</evidence>
<reference evidence="3 4" key="1">
    <citation type="submission" date="2015-06" db="EMBL/GenBank/DDBJ databases">
        <title>Draft genome sequence of beer spoilage bacterium Megasphaera cerevisiae type strain 20462.</title>
        <authorList>
            <person name="Kutumbaka K."/>
            <person name="Pasmowitz J."/>
            <person name="Mategko J."/>
            <person name="Reyes D."/>
            <person name="Friedrich A."/>
            <person name="Han S."/>
            <person name="Martens-Habbena W."/>
            <person name="Neal-McKinney J."/>
            <person name="Janagama H.K."/>
            <person name="Nadala C."/>
            <person name="Samadpour M."/>
        </authorList>
    </citation>
    <scope>NUCLEOTIDE SEQUENCE [LARGE SCALE GENOMIC DNA]</scope>
    <source>
        <strain evidence="3 4">DSM 20462</strain>
    </source>
</reference>
<dbReference type="OrthoDB" id="9813771at2"/>
<evidence type="ECO:0000256" key="1">
    <source>
        <dbReference type="ARBA" id="ARBA00007665"/>
    </source>
</evidence>
<organism evidence="3 4">
    <name type="scientific">Megasphaera cerevisiae DSM 20462</name>
    <dbReference type="NCBI Taxonomy" id="1122219"/>
    <lineage>
        <taxon>Bacteria</taxon>
        <taxon>Bacillati</taxon>
        <taxon>Bacillota</taxon>
        <taxon>Negativicutes</taxon>
        <taxon>Veillonellales</taxon>
        <taxon>Veillonellaceae</taxon>
        <taxon>Megasphaera</taxon>
    </lineage>
</organism>
<dbReference type="PANTHER" id="PTHR16301:SF20">
    <property type="entry name" value="IMPACT FAMILY MEMBER YIGZ"/>
    <property type="match status" value="1"/>
</dbReference>
<proteinExistence type="inferred from homology"/>
<dbReference type="InterPro" id="IPR036956">
    <property type="entry name" value="Impact_N_sf"/>
</dbReference>
<feature type="domain" description="Impact N-terminal" evidence="2">
    <location>
        <begin position="20"/>
        <end position="122"/>
    </location>
</feature>
<dbReference type="Proteomes" id="UP000036503">
    <property type="component" value="Unassembled WGS sequence"/>
</dbReference>
<evidence type="ECO:0000313" key="3">
    <source>
        <dbReference type="EMBL" id="KMO85625.1"/>
    </source>
</evidence>
<dbReference type="GO" id="GO:0006446">
    <property type="term" value="P:regulation of translational initiation"/>
    <property type="evidence" value="ECO:0007669"/>
    <property type="project" value="TreeGrafter"/>
</dbReference>
<dbReference type="EMBL" id="LEKT01000053">
    <property type="protein sequence ID" value="KMO85625.1"/>
    <property type="molecule type" value="Genomic_DNA"/>
</dbReference>
<gene>
    <name evidence="3" type="ORF">AB840_12530</name>
</gene>
<dbReference type="InParanoid" id="A0A0J6WQE0"/>
<dbReference type="Pfam" id="PF01205">
    <property type="entry name" value="Impact_N"/>
    <property type="match status" value="1"/>
</dbReference>
<protein>
    <recommendedName>
        <fullName evidence="2">Impact N-terminal domain-containing protein</fullName>
    </recommendedName>
</protein>
<accession>A0A0J6WQE0</accession>
<dbReference type="SUPFAM" id="SSF54980">
    <property type="entry name" value="EF-G C-terminal domain-like"/>
    <property type="match status" value="1"/>
</dbReference>
<sequence length="218" mass="23946">MAVPCITSVYGHAETECTIKKSRFIVTLQEITDEKEAGRFIERLRKQYWDASHNCYAYQIGSTGMVQKYSDAGEPAGTAGRPMLETLKKKGITNTIVIVTRYFGGIKLGAGGLIRAYSHVVSLGLDAADIADYTPYDIVTVRSTYASVSLLERIALDYHIIIAGRDFSDTVLFTLHIPQSQTVTIKTILADATNGSAQYELLGMKTIPILRPKTQSDS</sequence>
<dbReference type="InterPro" id="IPR015796">
    <property type="entry name" value="Impact_YigZ-like"/>
</dbReference>
<dbReference type="InterPro" id="IPR020568">
    <property type="entry name" value="Ribosomal_Su5_D2-typ_SF"/>
</dbReference>
<dbReference type="PANTHER" id="PTHR16301">
    <property type="entry name" value="IMPACT-RELATED"/>
    <property type="match status" value="1"/>
</dbReference>